<evidence type="ECO:0000256" key="3">
    <source>
        <dbReference type="ARBA" id="ARBA00023127"/>
    </source>
</evidence>
<evidence type="ECO:0000259" key="6">
    <source>
        <dbReference type="SMART" id="SM00385"/>
    </source>
</evidence>
<dbReference type="Ensembl" id="ENSEBUT00000012055.1">
    <property type="protein sequence ID" value="ENSEBUP00000011485.1"/>
    <property type="gene ID" value="ENSEBUG00000007363.1"/>
</dbReference>
<dbReference type="Proteomes" id="UP000694388">
    <property type="component" value="Unplaced"/>
</dbReference>
<dbReference type="InterPro" id="IPR006671">
    <property type="entry name" value="Cyclin_N"/>
</dbReference>
<feature type="domain" description="Cyclin-like" evidence="6">
    <location>
        <begin position="17"/>
        <end position="115"/>
    </location>
</feature>
<dbReference type="SMART" id="SM00385">
    <property type="entry name" value="CYCLIN"/>
    <property type="match status" value="1"/>
</dbReference>
<evidence type="ECO:0000256" key="5">
    <source>
        <dbReference type="RuleBase" id="RU000383"/>
    </source>
</evidence>
<dbReference type="GO" id="GO:0016538">
    <property type="term" value="F:cyclin-dependent protein serine/threonine kinase regulator activity"/>
    <property type="evidence" value="ECO:0007669"/>
    <property type="project" value="InterPro"/>
</dbReference>
<dbReference type="InterPro" id="IPR043198">
    <property type="entry name" value="Cyclin/Ssn8"/>
</dbReference>
<sequence length="233" mass="26845">MEAAESNDEKTHFRVCRFLMETGVKLGLHSLPLATACSAYHRFFSSCQLTAYDPYLVALACIYLSGKLEEQHVRLRDIINVGYRCLHRDAQPLDLGPRYWELRDSLVQCEFLVLRVLGFKLTFDHPHRYLLYYLMSLRDWLGHTPWSKVPVAETAWALVRDSGLRGEAFQRFKPQHVAVGAVYLALECHGVQIPGDNNARLHWWQAVCHDITPQMLWDVVAELITTYDLDGRA</sequence>
<evidence type="ECO:0000313" key="7">
    <source>
        <dbReference type="Ensembl" id="ENSEBUP00000011485.1"/>
    </source>
</evidence>
<dbReference type="PANTHER" id="PTHR10026">
    <property type="entry name" value="CYCLIN"/>
    <property type="match status" value="1"/>
</dbReference>
<dbReference type="GeneTree" id="ENSGT00940000155445"/>
<dbReference type="InterPro" id="IPR048055">
    <property type="entry name" value="Cyclin-Q_first_cyclin_box"/>
</dbReference>
<dbReference type="Pfam" id="PF00134">
    <property type="entry name" value="Cyclin_N"/>
    <property type="match status" value="1"/>
</dbReference>
<dbReference type="InterPro" id="IPR013763">
    <property type="entry name" value="Cyclin-like_dom"/>
</dbReference>
<name>A0A8C4Q844_EPTBU</name>
<reference evidence="7" key="1">
    <citation type="submission" date="2025-08" db="UniProtKB">
        <authorList>
            <consortium name="Ensembl"/>
        </authorList>
    </citation>
    <scope>IDENTIFICATION</scope>
</reference>
<keyword evidence="3 5" id="KW-0195">Cyclin</keyword>
<evidence type="ECO:0000313" key="8">
    <source>
        <dbReference type="Proteomes" id="UP000694388"/>
    </source>
</evidence>
<dbReference type="CDD" id="cd20534">
    <property type="entry name" value="CYCLIN_CCNM_CCNQ_rpt1"/>
    <property type="match status" value="1"/>
</dbReference>
<dbReference type="AlphaFoldDB" id="A0A8C4Q844"/>
<evidence type="ECO:0000256" key="4">
    <source>
        <dbReference type="ARBA" id="ARBA00032419"/>
    </source>
</evidence>
<dbReference type="InterPro" id="IPR036915">
    <property type="entry name" value="Cyclin-like_sf"/>
</dbReference>
<protein>
    <recommendedName>
        <fullName evidence="2">Cyclin-Q</fullName>
    </recommendedName>
    <alternativeName>
        <fullName evidence="4">Cyclin-related protein FAM58A</fullName>
    </alternativeName>
</protein>
<proteinExistence type="inferred from homology"/>
<comment type="similarity">
    <text evidence="1">Belongs to the cyclin family. Cyclin-like FAM58 subfamily.</text>
</comment>
<evidence type="ECO:0000256" key="2">
    <source>
        <dbReference type="ARBA" id="ARBA00019501"/>
    </source>
</evidence>
<accession>A0A8C4Q844</accession>
<reference evidence="7" key="2">
    <citation type="submission" date="2025-09" db="UniProtKB">
        <authorList>
            <consortium name="Ensembl"/>
        </authorList>
    </citation>
    <scope>IDENTIFICATION</scope>
</reference>
<organism evidence="7 8">
    <name type="scientific">Eptatretus burgeri</name>
    <name type="common">Inshore hagfish</name>
    <dbReference type="NCBI Taxonomy" id="7764"/>
    <lineage>
        <taxon>Eukaryota</taxon>
        <taxon>Metazoa</taxon>
        <taxon>Chordata</taxon>
        <taxon>Craniata</taxon>
        <taxon>Vertebrata</taxon>
        <taxon>Cyclostomata</taxon>
        <taxon>Myxini</taxon>
        <taxon>Myxiniformes</taxon>
        <taxon>Myxinidae</taxon>
        <taxon>Eptatretinae</taxon>
        <taxon>Eptatretus</taxon>
    </lineage>
</organism>
<dbReference type="CDD" id="cd20535">
    <property type="entry name" value="CYCLIN_CCNM_CCNQ_rpt2"/>
    <property type="match status" value="1"/>
</dbReference>
<dbReference type="InterPro" id="IPR048053">
    <property type="entry name" value="Cyclin-Q_second_cyclin_box"/>
</dbReference>
<dbReference type="Gene3D" id="1.10.472.10">
    <property type="entry name" value="Cyclin-like"/>
    <property type="match status" value="2"/>
</dbReference>
<keyword evidence="8" id="KW-1185">Reference proteome</keyword>
<dbReference type="GO" id="GO:0006357">
    <property type="term" value="P:regulation of transcription by RNA polymerase II"/>
    <property type="evidence" value="ECO:0007669"/>
    <property type="project" value="InterPro"/>
</dbReference>
<dbReference type="SUPFAM" id="SSF47954">
    <property type="entry name" value="Cyclin-like"/>
    <property type="match status" value="2"/>
</dbReference>
<evidence type="ECO:0000256" key="1">
    <source>
        <dbReference type="ARBA" id="ARBA00010390"/>
    </source>
</evidence>
<dbReference type="OMA" id="MYDMMKY"/>